<dbReference type="EMBL" id="LDAU01000040">
    <property type="protein sequence ID" value="KRX09997.1"/>
    <property type="molecule type" value="Genomic_DNA"/>
</dbReference>
<dbReference type="InParanoid" id="A0A0V0R661"/>
<dbReference type="AlphaFoldDB" id="A0A0V0R661"/>
<reference evidence="1 2" key="1">
    <citation type="journal article" date="2015" name="Sci. Rep.">
        <title>Genome of the facultative scuticociliatosis pathogen Pseudocohnilembus persalinus provides insight into its virulence through horizontal gene transfer.</title>
        <authorList>
            <person name="Xiong J."/>
            <person name="Wang G."/>
            <person name="Cheng J."/>
            <person name="Tian M."/>
            <person name="Pan X."/>
            <person name="Warren A."/>
            <person name="Jiang C."/>
            <person name="Yuan D."/>
            <person name="Miao W."/>
        </authorList>
    </citation>
    <scope>NUCLEOTIDE SEQUENCE [LARGE SCALE GENOMIC DNA]</scope>
    <source>
        <strain evidence="1">36N120E</strain>
    </source>
</reference>
<proteinExistence type="predicted"/>
<accession>A0A0V0R661</accession>
<comment type="caution">
    <text evidence="1">The sequence shown here is derived from an EMBL/GenBank/DDBJ whole genome shotgun (WGS) entry which is preliminary data.</text>
</comment>
<keyword evidence="2" id="KW-1185">Reference proteome</keyword>
<organism evidence="1 2">
    <name type="scientific">Pseudocohnilembus persalinus</name>
    <name type="common">Ciliate</name>
    <dbReference type="NCBI Taxonomy" id="266149"/>
    <lineage>
        <taxon>Eukaryota</taxon>
        <taxon>Sar</taxon>
        <taxon>Alveolata</taxon>
        <taxon>Ciliophora</taxon>
        <taxon>Intramacronucleata</taxon>
        <taxon>Oligohymenophorea</taxon>
        <taxon>Scuticociliatia</taxon>
        <taxon>Philasterida</taxon>
        <taxon>Pseudocohnilembidae</taxon>
        <taxon>Pseudocohnilembus</taxon>
    </lineage>
</organism>
<protein>
    <submittedName>
        <fullName evidence="1">Uncharacterized protein</fullName>
    </submittedName>
</protein>
<dbReference type="OrthoDB" id="323934at2759"/>
<dbReference type="Proteomes" id="UP000054937">
    <property type="component" value="Unassembled WGS sequence"/>
</dbReference>
<evidence type="ECO:0000313" key="2">
    <source>
        <dbReference type="Proteomes" id="UP000054937"/>
    </source>
</evidence>
<sequence length="106" mass="12387">MEEIEEQIVQFLRQELFSGQQSKDNPIQVIREMQGWSGLMSRPGVMKKLQNERSQILVNLLKITEKIRSEFDSRSESVYMEQDDEFTSEGIPSGHNFKIQVIILIK</sequence>
<name>A0A0V0R661_PSEPJ</name>
<evidence type="ECO:0000313" key="1">
    <source>
        <dbReference type="EMBL" id="KRX09997.1"/>
    </source>
</evidence>
<gene>
    <name evidence="1" type="ORF">PPERSA_08400</name>
</gene>